<dbReference type="PANTHER" id="PTHR24252:SF8">
    <property type="entry name" value="ACROSIN"/>
    <property type="match status" value="1"/>
</dbReference>
<feature type="chain" id="PRO_5034175543" description="Peptidase S1 domain-containing protein" evidence="3">
    <location>
        <begin position="19"/>
        <end position="195"/>
    </location>
</feature>
<evidence type="ECO:0000259" key="4">
    <source>
        <dbReference type="Pfam" id="PF00089"/>
    </source>
</evidence>
<dbReference type="PROSITE" id="PS00134">
    <property type="entry name" value="TRYPSIN_HIS"/>
    <property type="match status" value="1"/>
</dbReference>
<feature type="signal peptide" evidence="3">
    <location>
        <begin position="1"/>
        <end position="18"/>
    </location>
</feature>
<dbReference type="InterPro" id="IPR043504">
    <property type="entry name" value="Peptidase_S1_PA_chymotrypsin"/>
</dbReference>
<name>A0A8C5X2N8_9PASS</name>
<dbReference type="InterPro" id="IPR018114">
    <property type="entry name" value="TRYPSIN_HIS"/>
</dbReference>
<organism evidence="5 6">
    <name type="scientific">Malurus cyaneus samueli</name>
    <dbReference type="NCBI Taxonomy" id="2593467"/>
    <lineage>
        <taxon>Eukaryota</taxon>
        <taxon>Metazoa</taxon>
        <taxon>Chordata</taxon>
        <taxon>Craniata</taxon>
        <taxon>Vertebrata</taxon>
        <taxon>Euteleostomi</taxon>
        <taxon>Archelosauria</taxon>
        <taxon>Archosauria</taxon>
        <taxon>Dinosauria</taxon>
        <taxon>Saurischia</taxon>
        <taxon>Theropoda</taxon>
        <taxon>Coelurosauria</taxon>
        <taxon>Aves</taxon>
        <taxon>Neognathae</taxon>
        <taxon>Neoaves</taxon>
        <taxon>Telluraves</taxon>
        <taxon>Australaves</taxon>
        <taxon>Passeriformes</taxon>
        <taxon>Meliphagoidea</taxon>
        <taxon>Maluridae</taxon>
        <taxon>Malurus</taxon>
    </lineage>
</organism>
<dbReference type="Gene3D" id="2.40.10.10">
    <property type="entry name" value="Trypsin-like serine proteases"/>
    <property type="match status" value="1"/>
</dbReference>
<dbReference type="InterPro" id="IPR009003">
    <property type="entry name" value="Peptidase_S1_PA"/>
</dbReference>
<dbReference type="AlphaFoldDB" id="A0A8C5X2N8"/>
<accession>A0A8C5X2N8</accession>
<keyword evidence="1" id="KW-1015">Disulfide bond</keyword>
<reference evidence="5" key="2">
    <citation type="submission" date="2025-09" db="UniProtKB">
        <authorList>
            <consortium name="Ensembl"/>
        </authorList>
    </citation>
    <scope>IDENTIFICATION</scope>
</reference>
<dbReference type="GO" id="GO:0007340">
    <property type="term" value="P:acrosome reaction"/>
    <property type="evidence" value="ECO:0007669"/>
    <property type="project" value="TreeGrafter"/>
</dbReference>
<evidence type="ECO:0000256" key="2">
    <source>
        <dbReference type="SAM" id="MobiDB-lite"/>
    </source>
</evidence>
<dbReference type="GO" id="GO:0004252">
    <property type="term" value="F:serine-type endopeptidase activity"/>
    <property type="evidence" value="ECO:0007669"/>
    <property type="project" value="InterPro"/>
</dbReference>
<dbReference type="PANTHER" id="PTHR24252">
    <property type="entry name" value="ACROSIN-RELATED"/>
    <property type="match status" value="1"/>
</dbReference>
<feature type="region of interest" description="Disordered" evidence="2">
    <location>
        <begin position="133"/>
        <end position="163"/>
    </location>
</feature>
<dbReference type="Proteomes" id="UP000694560">
    <property type="component" value="Unplaced"/>
</dbReference>
<evidence type="ECO:0000256" key="1">
    <source>
        <dbReference type="ARBA" id="ARBA00023157"/>
    </source>
</evidence>
<evidence type="ECO:0000313" key="5">
    <source>
        <dbReference type="Ensembl" id="ENSMCSP00000006438.1"/>
    </source>
</evidence>
<evidence type="ECO:0000313" key="6">
    <source>
        <dbReference type="Proteomes" id="UP000694560"/>
    </source>
</evidence>
<dbReference type="SUPFAM" id="SSF50494">
    <property type="entry name" value="Trypsin-like serine proteases"/>
    <property type="match status" value="1"/>
</dbReference>
<dbReference type="Pfam" id="PF00089">
    <property type="entry name" value="Trypsin"/>
    <property type="match status" value="1"/>
</dbReference>
<dbReference type="InterPro" id="IPR001254">
    <property type="entry name" value="Trypsin_dom"/>
</dbReference>
<proteinExistence type="predicted"/>
<dbReference type="OrthoDB" id="6339452at2759"/>
<dbReference type="GO" id="GO:0006508">
    <property type="term" value="P:proteolysis"/>
    <property type="evidence" value="ECO:0007669"/>
    <property type="project" value="InterPro"/>
</dbReference>
<protein>
    <recommendedName>
        <fullName evidence="4">Peptidase S1 domain-containing protein</fullName>
    </recommendedName>
</protein>
<sequence>MNWLRLLVLRAILQPSHYYYGHVPYDYGMTRVVGALPGSWPWIVSIQHPWMPDLMHLCGGTLIGTEWVLTAAHCFKGVGNGDTPQFQKWLQQQPSTPSPFFPVSPAAHCQEKTGLMPSFQQPPAQHFPVQGVRGHSHLPEHSEQPTDTGRWLEASPQQGQTQGWGCTTSAVMGEPSPGQPVGPALQCLCRDKATH</sequence>
<dbReference type="Ensembl" id="ENSMCST00000006587.1">
    <property type="protein sequence ID" value="ENSMCSP00000006438.1"/>
    <property type="gene ID" value="ENSMCSG00000004638.1"/>
</dbReference>
<evidence type="ECO:0000256" key="3">
    <source>
        <dbReference type="SAM" id="SignalP"/>
    </source>
</evidence>
<keyword evidence="6" id="KW-1185">Reference proteome</keyword>
<reference evidence="5" key="1">
    <citation type="submission" date="2025-08" db="UniProtKB">
        <authorList>
            <consortium name="Ensembl"/>
        </authorList>
    </citation>
    <scope>IDENTIFICATION</scope>
</reference>
<feature type="domain" description="Peptidase S1" evidence="4">
    <location>
        <begin position="36"/>
        <end position="91"/>
    </location>
</feature>
<keyword evidence="3" id="KW-0732">Signal</keyword>